<dbReference type="PANTHER" id="PTHR30193:SF37">
    <property type="entry name" value="INNER MEMBRANE ABC TRANSPORTER PERMEASE PROTEIN YCJO"/>
    <property type="match status" value="1"/>
</dbReference>
<feature type="transmembrane region" description="Helical" evidence="7">
    <location>
        <begin position="93"/>
        <end position="115"/>
    </location>
</feature>
<evidence type="ECO:0000313" key="9">
    <source>
        <dbReference type="EMBL" id="GAA1994010.1"/>
    </source>
</evidence>
<feature type="transmembrane region" description="Helical" evidence="7">
    <location>
        <begin position="20"/>
        <end position="49"/>
    </location>
</feature>
<name>A0ABN2SWW1_9MICO</name>
<keyword evidence="4 7" id="KW-0812">Transmembrane</keyword>
<evidence type="ECO:0000256" key="2">
    <source>
        <dbReference type="ARBA" id="ARBA00022448"/>
    </source>
</evidence>
<feature type="transmembrane region" description="Helical" evidence="7">
    <location>
        <begin position="266"/>
        <end position="285"/>
    </location>
</feature>
<dbReference type="EMBL" id="BAAAOH010000001">
    <property type="protein sequence ID" value="GAA1994010.1"/>
    <property type="molecule type" value="Genomic_DNA"/>
</dbReference>
<protein>
    <submittedName>
        <fullName evidence="9">Sugar ABC transporter permease</fullName>
    </submittedName>
</protein>
<dbReference type="Proteomes" id="UP001500326">
    <property type="component" value="Unassembled WGS sequence"/>
</dbReference>
<organism evidence="9 10">
    <name type="scientific">Microbacterium pumilum</name>
    <dbReference type="NCBI Taxonomy" id="344165"/>
    <lineage>
        <taxon>Bacteria</taxon>
        <taxon>Bacillati</taxon>
        <taxon>Actinomycetota</taxon>
        <taxon>Actinomycetes</taxon>
        <taxon>Micrococcales</taxon>
        <taxon>Microbacteriaceae</taxon>
        <taxon>Microbacterium</taxon>
    </lineage>
</organism>
<keyword evidence="6 7" id="KW-0472">Membrane</keyword>
<feature type="transmembrane region" description="Helical" evidence="7">
    <location>
        <begin position="127"/>
        <end position="147"/>
    </location>
</feature>
<gene>
    <name evidence="9" type="ORF">GCM10009777_32080</name>
</gene>
<evidence type="ECO:0000256" key="1">
    <source>
        <dbReference type="ARBA" id="ARBA00004651"/>
    </source>
</evidence>
<keyword evidence="10" id="KW-1185">Reference proteome</keyword>
<keyword evidence="5 7" id="KW-1133">Transmembrane helix</keyword>
<feature type="domain" description="ABC transmembrane type-1" evidence="8">
    <location>
        <begin position="89"/>
        <end position="338"/>
    </location>
</feature>
<reference evidence="9 10" key="1">
    <citation type="journal article" date="2019" name="Int. J. Syst. Evol. Microbiol.">
        <title>The Global Catalogue of Microorganisms (GCM) 10K type strain sequencing project: providing services to taxonomists for standard genome sequencing and annotation.</title>
        <authorList>
            <consortium name="The Broad Institute Genomics Platform"/>
            <consortium name="The Broad Institute Genome Sequencing Center for Infectious Disease"/>
            <person name="Wu L."/>
            <person name="Ma J."/>
        </authorList>
    </citation>
    <scope>NUCLEOTIDE SEQUENCE [LARGE SCALE GENOMIC DNA]</scope>
    <source>
        <strain evidence="9 10">JCM 14902</strain>
    </source>
</reference>
<evidence type="ECO:0000259" key="8">
    <source>
        <dbReference type="PROSITE" id="PS50928"/>
    </source>
</evidence>
<dbReference type="CDD" id="cd06261">
    <property type="entry name" value="TM_PBP2"/>
    <property type="match status" value="1"/>
</dbReference>
<feature type="transmembrane region" description="Helical" evidence="7">
    <location>
        <begin position="211"/>
        <end position="239"/>
    </location>
</feature>
<comment type="subcellular location">
    <subcellularLocation>
        <location evidence="1 7">Cell membrane</location>
        <topology evidence="1 7">Multi-pass membrane protein</topology>
    </subcellularLocation>
</comment>
<dbReference type="InterPro" id="IPR035906">
    <property type="entry name" value="MetI-like_sf"/>
</dbReference>
<comment type="caution">
    <text evidence="9">The sequence shown here is derived from an EMBL/GenBank/DDBJ whole genome shotgun (WGS) entry which is preliminary data.</text>
</comment>
<keyword evidence="2 7" id="KW-0813">Transport</keyword>
<dbReference type="SUPFAM" id="SSF161098">
    <property type="entry name" value="MetI-like"/>
    <property type="match status" value="1"/>
</dbReference>
<evidence type="ECO:0000256" key="3">
    <source>
        <dbReference type="ARBA" id="ARBA00022475"/>
    </source>
</evidence>
<evidence type="ECO:0000256" key="5">
    <source>
        <dbReference type="ARBA" id="ARBA00022989"/>
    </source>
</evidence>
<proteinExistence type="inferred from homology"/>
<sequence>MSAPTRPRAGSSAIRRGEGLAGWIFTAPVIIILGVFLLIPVLMALWVSFSDWNGRGSPLSPRVGFVGLENYAAVTTGGGLTERNFGIALRNNAWYVFLVVPLQTILSLFLAVLVSRAILRGRGFFRTAFYFPSVTSSVAITVLWLFLFNKDGVVNEVLSWIGINGPNWFRDPRGIVHIALGNVGPLAGPDFLVQNGFLGISWWEWLAGPSVAMTAFILMAVFTTSGTFMLLFIAALVNVGVELGEAGMMDGANGWQRFWHITFPQLRPTLFTVLTLGLIGCWQVFDQIYTGTQGGPAKTTVTPAFLSYQSAFLNQDWGQGAAIAFILFLIIIVFALFQRWVLRDRPVSKRRARQYQVKSTSRVAAPVLVKGSKP</sequence>
<dbReference type="RefSeq" id="WP_344064517.1">
    <property type="nucleotide sequence ID" value="NZ_BAAAOH010000001.1"/>
</dbReference>
<dbReference type="Pfam" id="PF00528">
    <property type="entry name" value="BPD_transp_1"/>
    <property type="match status" value="1"/>
</dbReference>
<keyword evidence="3" id="KW-1003">Cell membrane</keyword>
<evidence type="ECO:0000256" key="6">
    <source>
        <dbReference type="ARBA" id="ARBA00023136"/>
    </source>
</evidence>
<evidence type="ECO:0000256" key="4">
    <source>
        <dbReference type="ARBA" id="ARBA00022692"/>
    </source>
</evidence>
<evidence type="ECO:0000256" key="7">
    <source>
        <dbReference type="RuleBase" id="RU363032"/>
    </source>
</evidence>
<dbReference type="Gene3D" id="1.10.3720.10">
    <property type="entry name" value="MetI-like"/>
    <property type="match status" value="2"/>
</dbReference>
<dbReference type="PANTHER" id="PTHR30193">
    <property type="entry name" value="ABC TRANSPORTER PERMEASE PROTEIN"/>
    <property type="match status" value="1"/>
</dbReference>
<evidence type="ECO:0000313" key="10">
    <source>
        <dbReference type="Proteomes" id="UP001500326"/>
    </source>
</evidence>
<comment type="similarity">
    <text evidence="7">Belongs to the binding-protein-dependent transport system permease family.</text>
</comment>
<feature type="transmembrane region" description="Helical" evidence="7">
    <location>
        <begin position="321"/>
        <end position="342"/>
    </location>
</feature>
<dbReference type="InterPro" id="IPR000515">
    <property type="entry name" value="MetI-like"/>
</dbReference>
<accession>A0ABN2SWW1</accession>
<dbReference type="InterPro" id="IPR051393">
    <property type="entry name" value="ABC_transporter_permease"/>
</dbReference>
<dbReference type="PROSITE" id="PS50928">
    <property type="entry name" value="ABC_TM1"/>
    <property type="match status" value="1"/>
</dbReference>